<dbReference type="PANTHER" id="PTHR11802:SF224">
    <property type="entry name" value="SERINE CARBOXYPEPTIDASE-LIKE 7 ISOFORM X1"/>
    <property type="match status" value="1"/>
</dbReference>
<dbReference type="GO" id="GO:0004185">
    <property type="term" value="F:serine-type carboxypeptidase activity"/>
    <property type="evidence" value="ECO:0007669"/>
    <property type="project" value="InterPro"/>
</dbReference>
<proteinExistence type="inferred from homology"/>
<dbReference type="SUPFAM" id="SSF53474">
    <property type="entry name" value="alpha/beta-Hydrolases"/>
    <property type="match status" value="2"/>
</dbReference>
<comment type="similarity">
    <text evidence="1">Belongs to the peptidase S10 family.</text>
</comment>
<gene>
    <name evidence="2" type="ORF">BUALT_Bualt15G0052900</name>
</gene>
<comment type="caution">
    <text evidence="2">The sequence shown here is derived from an EMBL/GenBank/DDBJ whole genome shotgun (WGS) entry which is preliminary data.</text>
</comment>
<dbReference type="GO" id="GO:0019748">
    <property type="term" value="P:secondary metabolic process"/>
    <property type="evidence" value="ECO:0007669"/>
    <property type="project" value="TreeGrafter"/>
</dbReference>
<dbReference type="InterPro" id="IPR029058">
    <property type="entry name" value="AB_hydrolase_fold"/>
</dbReference>
<accession>A0AAV6WE81</accession>
<organism evidence="2 3">
    <name type="scientific">Buddleja alternifolia</name>
    <dbReference type="NCBI Taxonomy" id="168488"/>
    <lineage>
        <taxon>Eukaryota</taxon>
        <taxon>Viridiplantae</taxon>
        <taxon>Streptophyta</taxon>
        <taxon>Embryophyta</taxon>
        <taxon>Tracheophyta</taxon>
        <taxon>Spermatophyta</taxon>
        <taxon>Magnoliopsida</taxon>
        <taxon>eudicotyledons</taxon>
        <taxon>Gunneridae</taxon>
        <taxon>Pentapetalae</taxon>
        <taxon>asterids</taxon>
        <taxon>lamiids</taxon>
        <taxon>Lamiales</taxon>
        <taxon>Scrophulariaceae</taxon>
        <taxon>Buddlejeae</taxon>
        <taxon>Buddleja</taxon>
    </lineage>
</organism>
<protein>
    <recommendedName>
        <fullName evidence="4">Serine carboxypeptidase</fullName>
    </recommendedName>
</protein>
<dbReference type="Gene3D" id="3.40.50.1820">
    <property type="entry name" value="alpha/beta hydrolase"/>
    <property type="match status" value="3"/>
</dbReference>
<keyword evidence="3" id="KW-1185">Reference proteome</keyword>
<dbReference type="PRINTS" id="PR00724">
    <property type="entry name" value="CRBOXYPTASEC"/>
</dbReference>
<dbReference type="InterPro" id="IPR001563">
    <property type="entry name" value="Peptidase_S10"/>
</dbReference>
<evidence type="ECO:0000256" key="1">
    <source>
        <dbReference type="ARBA" id="ARBA00009431"/>
    </source>
</evidence>
<evidence type="ECO:0000313" key="3">
    <source>
        <dbReference type="Proteomes" id="UP000826271"/>
    </source>
</evidence>
<reference evidence="2" key="1">
    <citation type="submission" date="2019-10" db="EMBL/GenBank/DDBJ databases">
        <authorList>
            <person name="Zhang R."/>
            <person name="Pan Y."/>
            <person name="Wang J."/>
            <person name="Ma R."/>
            <person name="Yu S."/>
        </authorList>
    </citation>
    <scope>NUCLEOTIDE SEQUENCE</scope>
    <source>
        <strain evidence="2">LA-IB0</strain>
        <tissue evidence="2">Leaf</tissue>
    </source>
</reference>
<dbReference type="AlphaFoldDB" id="A0AAV6WE81"/>
<evidence type="ECO:0008006" key="4">
    <source>
        <dbReference type="Google" id="ProtNLM"/>
    </source>
</evidence>
<dbReference type="EMBL" id="WHWC01000015">
    <property type="protein sequence ID" value="KAG8368508.1"/>
    <property type="molecule type" value="Genomic_DNA"/>
</dbReference>
<dbReference type="PANTHER" id="PTHR11802">
    <property type="entry name" value="SERINE PROTEASE FAMILY S10 SERINE CARBOXYPEPTIDASE"/>
    <property type="match status" value="1"/>
</dbReference>
<dbReference type="Pfam" id="PF00450">
    <property type="entry name" value="Peptidase_S10"/>
    <property type="match status" value="3"/>
</dbReference>
<dbReference type="GO" id="GO:0006508">
    <property type="term" value="P:proteolysis"/>
    <property type="evidence" value="ECO:0007669"/>
    <property type="project" value="InterPro"/>
</dbReference>
<name>A0AAV6WE81_9LAMI</name>
<evidence type="ECO:0000313" key="2">
    <source>
        <dbReference type="EMBL" id="KAG8368508.1"/>
    </source>
</evidence>
<dbReference type="Proteomes" id="UP000826271">
    <property type="component" value="Unassembled WGS sequence"/>
</dbReference>
<dbReference type="Gene3D" id="3.40.50.12670">
    <property type="match status" value="1"/>
</dbReference>
<sequence length="537" mass="61166">MTFDYATCDGSLPSFTINPYSWTKIANIIFLDSPVGTGFSYAITSQGYISNDTKSVKQNYAFLRKWLLNHPTFLKNRLYVVGDSYGGKITPMVALEMVEGGIFKIIDFESYRGYVVGNPVTDEKKDKSERVPYAHRMALISDEYYEGTKQEWKRCNNSISYEKDVESVFKYHQLLSEKGYQVLAYSGDHDLRIPYMSTLKWIHALNLTVDDEWRAWTVDGQVAGYIGVGEKDEVQLFYYFIESERDPQKDPLVLWLTGGPGCSGLSGLFYEIGPMAFDFATFDGSLPSFTINPYSWTKIANIIFIDSPVGTGFSYATTSQGYTSNDTKSAKQNYAFLRKWLLNHPTFLKNSLYIVGDSYGGKITPMVALEIAKGGNEAGLQPRMSLQGYVVGNPVTDENKDKNERVPYAHRMALISDEYYENHNYVTSYVWANDESVQEALHIRKGTKQQWKRCNYSISYEKDVESVLKYHQLLSEKGYQVLAYSGDHDMAIPYMSTLKWIHALNLTVDDQWRPWTVDGQVAGLVFRIADAVYKCSF</sequence>
<dbReference type="GO" id="GO:0016747">
    <property type="term" value="F:acyltransferase activity, transferring groups other than amino-acyl groups"/>
    <property type="evidence" value="ECO:0007669"/>
    <property type="project" value="TreeGrafter"/>
</dbReference>